<organism evidence="5 6">
    <name type="scientific">Candidatus Fervidibacter japonicus</name>
    <dbReference type="NCBI Taxonomy" id="2035412"/>
    <lineage>
        <taxon>Bacteria</taxon>
        <taxon>Candidatus Fervidibacterota</taxon>
        <taxon>Candidatus Fervidibacter</taxon>
    </lineage>
</organism>
<dbReference type="GO" id="GO:0016052">
    <property type="term" value="P:carbohydrate catabolic process"/>
    <property type="evidence" value="ECO:0007669"/>
    <property type="project" value="TreeGrafter"/>
</dbReference>
<feature type="domain" description="Mandelate racemase/muconate lactonizing enzyme C-terminal" evidence="4">
    <location>
        <begin position="145"/>
        <end position="244"/>
    </location>
</feature>
<evidence type="ECO:0000313" key="5">
    <source>
        <dbReference type="EMBL" id="GBD00055.1"/>
    </source>
</evidence>
<evidence type="ECO:0000256" key="3">
    <source>
        <dbReference type="ARBA" id="ARBA00022842"/>
    </source>
</evidence>
<dbReference type="Pfam" id="PF02746">
    <property type="entry name" value="MR_MLE_N"/>
    <property type="match status" value="1"/>
</dbReference>
<evidence type="ECO:0000313" key="6">
    <source>
        <dbReference type="Proteomes" id="UP000236173"/>
    </source>
</evidence>
<evidence type="ECO:0000256" key="1">
    <source>
        <dbReference type="ARBA" id="ARBA00001946"/>
    </source>
</evidence>
<dbReference type="SMART" id="SM00922">
    <property type="entry name" value="MR_MLE"/>
    <property type="match status" value="1"/>
</dbReference>
<dbReference type="EC" id="5.5.1.27" evidence="5"/>
<dbReference type="InterPro" id="IPR046945">
    <property type="entry name" value="RHMD-like"/>
</dbReference>
<dbReference type="Pfam" id="PF13378">
    <property type="entry name" value="MR_MLE_C"/>
    <property type="match status" value="1"/>
</dbReference>
<dbReference type="InterPro" id="IPR036849">
    <property type="entry name" value="Enolase-like_C_sf"/>
</dbReference>
<dbReference type="AlphaFoldDB" id="A0A2H5XFU6"/>
<dbReference type="InterPro" id="IPR013341">
    <property type="entry name" value="Mandelate_racemase_N_dom"/>
</dbReference>
<dbReference type="InterPro" id="IPR029065">
    <property type="entry name" value="Enolase_C-like"/>
</dbReference>
<dbReference type="EMBL" id="BEHT01000049">
    <property type="protein sequence ID" value="GBD00055.1"/>
    <property type="molecule type" value="Genomic_DNA"/>
</dbReference>
<dbReference type="Gene3D" id="3.30.390.10">
    <property type="entry name" value="Enolase-like, N-terminal domain"/>
    <property type="match status" value="1"/>
</dbReference>
<protein>
    <submittedName>
        <fullName evidence="5">D-galactarolactone cycloisomerase</fullName>
        <ecNumber evidence="5">5.5.1.27</ecNumber>
    </submittedName>
</protein>
<evidence type="ECO:0000256" key="2">
    <source>
        <dbReference type="ARBA" id="ARBA00022723"/>
    </source>
</evidence>
<dbReference type="Proteomes" id="UP000236173">
    <property type="component" value="Unassembled WGS sequence"/>
</dbReference>
<dbReference type="Gene3D" id="3.20.20.120">
    <property type="entry name" value="Enolase-like C-terminal domain"/>
    <property type="match status" value="1"/>
</dbReference>
<dbReference type="SUPFAM" id="SSF54826">
    <property type="entry name" value="Enolase N-terminal domain-like"/>
    <property type="match status" value="1"/>
</dbReference>
<comment type="caution">
    <text evidence="5">The sequence shown here is derived from an EMBL/GenBank/DDBJ whole genome shotgun (WGS) entry which is preliminary data.</text>
</comment>
<dbReference type="PANTHER" id="PTHR13794:SF58">
    <property type="entry name" value="MITOCHONDRIAL ENOLASE SUPERFAMILY MEMBER 1"/>
    <property type="match status" value="1"/>
</dbReference>
<name>A0A2H5XFU6_9BACT</name>
<evidence type="ECO:0000259" key="4">
    <source>
        <dbReference type="SMART" id="SM00922"/>
    </source>
</evidence>
<dbReference type="CDD" id="cd03316">
    <property type="entry name" value="MR_like"/>
    <property type="match status" value="1"/>
</dbReference>
<keyword evidence="2" id="KW-0479">Metal-binding</keyword>
<dbReference type="SFLD" id="SFLDS00001">
    <property type="entry name" value="Enolase"/>
    <property type="match status" value="1"/>
</dbReference>
<dbReference type="GO" id="GO:0016836">
    <property type="term" value="F:hydro-lyase activity"/>
    <property type="evidence" value="ECO:0007669"/>
    <property type="project" value="TreeGrafter"/>
</dbReference>
<dbReference type="SFLD" id="SFLDG00179">
    <property type="entry name" value="mandelate_racemase"/>
    <property type="match status" value="1"/>
</dbReference>
<proteinExistence type="predicted"/>
<dbReference type="GO" id="GO:0009063">
    <property type="term" value="P:amino acid catabolic process"/>
    <property type="evidence" value="ECO:0007669"/>
    <property type="project" value="InterPro"/>
</dbReference>
<dbReference type="PROSITE" id="PS00908">
    <property type="entry name" value="MR_MLE_1"/>
    <property type="match status" value="1"/>
</dbReference>
<dbReference type="InterPro" id="IPR029017">
    <property type="entry name" value="Enolase-like_N"/>
</dbReference>
<dbReference type="InterPro" id="IPR013342">
    <property type="entry name" value="Mandelate_racemase_C"/>
</dbReference>
<keyword evidence="3" id="KW-0460">Magnesium</keyword>
<dbReference type="GO" id="GO:0016853">
    <property type="term" value="F:isomerase activity"/>
    <property type="evidence" value="ECO:0007669"/>
    <property type="project" value="UniProtKB-KW"/>
</dbReference>
<dbReference type="PANTHER" id="PTHR13794">
    <property type="entry name" value="ENOLASE SUPERFAMILY, MANDELATE RACEMASE"/>
    <property type="match status" value="1"/>
</dbReference>
<keyword evidence="5" id="KW-0413">Isomerase</keyword>
<dbReference type="GO" id="GO:0000287">
    <property type="term" value="F:magnesium ion binding"/>
    <property type="evidence" value="ECO:0007669"/>
    <property type="project" value="TreeGrafter"/>
</dbReference>
<gene>
    <name evidence="5" type="primary">gci</name>
    <name evidence="5" type="ORF">HRbin17_02589</name>
</gene>
<accession>A0A2H5XFU6</accession>
<dbReference type="SUPFAM" id="SSF51604">
    <property type="entry name" value="Enolase C-terminal domain-like"/>
    <property type="match status" value="1"/>
</dbReference>
<comment type="cofactor">
    <cofactor evidence="1">
        <name>Mg(2+)</name>
        <dbReference type="ChEBI" id="CHEBI:18420"/>
    </cofactor>
</comment>
<reference evidence="6" key="1">
    <citation type="submission" date="2017-09" db="EMBL/GenBank/DDBJ databases">
        <title>Metaegenomics of thermophilic ammonia-oxidizing enrichment culture.</title>
        <authorList>
            <person name="Kato S."/>
            <person name="Suzuki K."/>
        </authorList>
    </citation>
    <scope>NUCLEOTIDE SEQUENCE [LARGE SCALE GENOMIC DNA]</scope>
</reference>
<dbReference type="InterPro" id="IPR018110">
    <property type="entry name" value="Mandel_Rmase/mucon_lact_enz_CS"/>
</dbReference>
<sequence>MRITEVETLYLRLPQVEAKESGVQDALIVRVHTDDGIVGIGEVDSAPAVVHAIVHAPFSHSLACGLRELLLGEDPLERERLWRKLYAGSYYFGRRSAVIHALSGIDLALWDIAGKFFGVPVHRLLGATYRDRVRAYASVLFPATPEATKEKAEQLRAMGWTAMKFGWGGFGKDEHTDLALVRALRDGTDEQCAVMVDVGMRWDVPTALKMTQRLAEFHLVWLEEPLPADHLEGYATLTRYSPVRIAAGEEATTRYEFRDLIERGGINVAQPDLSRCGGLTEAWRIAVLAEMQGRWVVPHSFSTGILLAASLHFVAALPPEWAPFVEFPMEPSPLVTELVEPPIGLQPDGTVKVPEGVGWGVTLNEQTLERFRVL</sequence>